<dbReference type="CDD" id="cd03794">
    <property type="entry name" value="GT4_WbuB-like"/>
    <property type="match status" value="1"/>
</dbReference>
<dbReference type="OrthoDB" id="9811902at2"/>
<organism evidence="3 4">
    <name type="scientific">Flagellimonas alvinocaridis</name>
    <dbReference type="NCBI Taxonomy" id="2530200"/>
    <lineage>
        <taxon>Bacteria</taxon>
        <taxon>Pseudomonadati</taxon>
        <taxon>Bacteroidota</taxon>
        <taxon>Flavobacteriia</taxon>
        <taxon>Flavobacteriales</taxon>
        <taxon>Flavobacteriaceae</taxon>
        <taxon>Flagellimonas</taxon>
    </lineage>
</organism>
<dbReference type="Gene3D" id="3.40.50.2000">
    <property type="entry name" value="Glycogen Phosphorylase B"/>
    <property type="match status" value="2"/>
</dbReference>
<evidence type="ECO:0000259" key="2">
    <source>
        <dbReference type="Pfam" id="PF13579"/>
    </source>
</evidence>
<keyword evidence="4" id="KW-1185">Reference proteome</keyword>
<dbReference type="SUPFAM" id="SSF53756">
    <property type="entry name" value="UDP-Glycosyltransferase/glycogen phosphorylase"/>
    <property type="match status" value="1"/>
</dbReference>
<reference evidence="3 4" key="1">
    <citation type="submission" date="2019-03" db="EMBL/GenBank/DDBJ databases">
        <title>Muricauda SCR12 sp.nov, a marine bacterium isolated from Pacific Ocean:the Okinawa trough.</title>
        <authorList>
            <person name="Liu L."/>
        </authorList>
    </citation>
    <scope>NUCLEOTIDE SEQUENCE [LARGE SCALE GENOMIC DNA]</scope>
    <source>
        <strain evidence="3 4">SCR12</strain>
    </source>
</reference>
<keyword evidence="3" id="KW-0808">Transferase</keyword>
<comment type="caution">
    <text evidence="3">The sequence shown here is derived from an EMBL/GenBank/DDBJ whole genome shotgun (WGS) entry which is preliminary data.</text>
</comment>
<feature type="domain" description="Glycosyltransferase subfamily 4-like N-terminal" evidence="2">
    <location>
        <begin position="18"/>
        <end position="200"/>
    </location>
</feature>
<dbReference type="PANTHER" id="PTHR45947:SF3">
    <property type="entry name" value="SULFOQUINOVOSYL TRANSFERASE SQD2"/>
    <property type="match status" value="1"/>
</dbReference>
<dbReference type="InterPro" id="IPR050194">
    <property type="entry name" value="Glycosyltransferase_grp1"/>
</dbReference>
<name>A0A4S8S1G8_9FLAO</name>
<gene>
    <name evidence="3" type="ORF">EZV76_02545</name>
</gene>
<dbReference type="AlphaFoldDB" id="A0A4S8S1G8"/>
<feature type="domain" description="Glycosyl transferase family 1" evidence="1">
    <location>
        <begin position="222"/>
        <end position="371"/>
    </location>
</feature>
<dbReference type="Pfam" id="PF00534">
    <property type="entry name" value="Glycos_transf_1"/>
    <property type="match status" value="1"/>
</dbReference>
<dbReference type="InterPro" id="IPR028098">
    <property type="entry name" value="Glyco_trans_4-like_N"/>
</dbReference>
<sequence length="397" mass="45580">MRILFLTDNFAPEFNAPASRTYAHCKEWVEQGAQVTVITGVPNFPKGKVFEGYKNRWKQEEYIDGIRVIRVWTYIAANEGFFKRTLDFISFMITSFWAGLFIKTDLIVATSPQFFTAISGRWLSFFKRKKWVMEVRDIWPESIKAVGAMDGNWIIRYFEYLEKRMYRSAYKIVTVTDSFKKQLIKEHAIPETKIGVFKNGIDTSLFRPIAKDTGLLKELGLQKKFVIGYIGTHGMAHKLDFILKTAKEIKDDQIHFLFLGAGAEKENLIKLKEGLNLQNVTMLDSVPKNQVSKYISILDAGLVNLKKSDTFKSVIPSKIFELAAMHKPILLGVEGESKDLVETYGIGVCFEPENSNDFIEKVDQIVSKKESEYPFDSFVSNFKRKNLANQMLLFLSE</sequence>
<protein>
    <submittedName>
        <fullName evidence="3">Glycosyltransferase WbuB</fullName>
    </submittedName>
</protein>
<dbReference type="InterPro" id="IPR001296">
    <property type="entry name" value="Glyco_trans_1"/>
</dbReference>
<evidence type="ECO:0000313" key="3">
    <source>
        <dbReference type="EMBL" id="THV61224.1"/>
    </source>
</evidence>
<dbReference type="Pfam" id="PF13579">
    <property type="entry name" value="Glyco_trans_4_4"/>
    <property type="match status" value="1"/>
</dbReference>
<dbReference type="RefSeq" id="WP_136565007.1">
    <property type="nucleotide sequence ID" value="NZ_SNTZ01000001.1"/>
</dbReference>
<dbReference type="EMBL" id="SNTZ01000001">
    <property type="protein sequence ID" value="THV61224.1"/>
    <property type="molecule type" value="Genomic_DNA"/>
</dbReference>
<dbReference type="PANTHER" id="PTHR45947">
    <property type="entry name" value="SULFOQUINOVOSYL TRANSFERASE SQD2"/>
    <property type="match status" value="1"/>
</dbReference>
<evidence type="ECO:0000259" key="1">
    <source>
        <dbReference type="Pfam" id="PF00534"/>
    </source>
</evidence>
<proteinExistence type="predicted"/>
<evidence type="ECO:0000313" key="4">
    <source>
        <dbReference type="Proteomes" id="UP000310406"/>
    </source>
</evidence>
<dbReference type="GO" id="GO:0016758">
    <property type="term" value="F:hexosyltransferase activity"/>
    <property type="evidence" value="ECO:0007669"/>
    <property type="project" value="TreeGrafter"/>
</dbReference>
<accession>A0A4S8S1G8</accession>
<dbReference type="Proteomes" id="UP000310406">
    <property type="component" value="Unassembled WGS sequence"/>
</dbReference>